<reference evidence="4" key="2">
    <citation type="journal article" date="2019" name="Int. J. Syst. Evol. Microbiol.">
        <title>The Global Catalogue of Microorganisms (GCM) 10K type strain sequencing project: providing services to taxonomists for standard genome sequencing and annotation.</title>
        <authorList>
            <consortium name="The Broad Institute Genomics Platform"/>
            <consortium name="The Broad Institute Genome Sequencing Center for Infectious Disease"/>
            <person name="Wu L."/>
            <person name="Ma J."/>
        </authorList>
    </citation>
    <scope>NUCLEOTIDE SEQUENCE [LARGE SCALE GENOMIC DNA]</scope>
    <source>
        <strain evidence="4">NBRC 108565</strain>
        <plasmid evidence="4">pNBRC108565a</plasmid>
    </source>
</reference>
<keyword evidence="1" id="KW-0472">Membrane</keyword>
<keyword evidence="1" id="KW-0812">Transmembrane</keyword>
<dbReference type="EMBL" id="AP027730">
    <property type="protein sequence ID" value="BDZ44082.1"/>
    <property type="molecule type" value="Genomic_DNA"/>
</dbReference>
<protein>
    <recommendedName>
        <fullName evidence="5">PH domain-containing protein</fullName>
    </recommendedName>
</protein>
<feature type="transmembrane region" description="Helical" evidence="1">
    <location>
        <begin position="92"/>
        <end position="116"/>
    </location>
</feature>
<dbReference type="Proteomes" id="UP001321475">
    <property type="component" value="Plasmid pNBRC108565a"/>
</dbReference>
<evidence type="ECO:0000313" key="4">
    <source>
        <dbReference type="Proteomes" id="UP001321475"/>
    </source>
</evidence>
<accession>A0ABM8G795</accession>
<name>A0ABM8G795_9CELL</name>
<reference evidence="2" key="1">
    <citation type="journal article" date="2014" name="Int. J. Syst. Evol. Microbiol.">
        <title>Complete genome of a new Firmicutes species belonging to the dominant human colonic microbiota ('Ruminococcus bicirculans') reveals two chromosomes and a selective capacity to utilize plant glucans.</title>
        <authorList>
            <consortium name="NISC Comparative Sequencing Program"/>
            <person name="Wegmann U."/>
            <person name="Louis P."/>
            <person name="Goesmann A."/>
            <person name="Henrissat B."/>
            <person name="Duncan S.H."/>
            <person name="Flint H.J."/>
        </authorList>
    </citation>
    <scope>NUCLEOTIDE SEQUENCE</scope>
    <source>
        <strain evidence="2">NBRC 108565</strain>
    </source>
</reference>
<organism evidence="2 4">
    <name type="scientific">Paraoerskovia sediminicola</name>
    <dbReference type="NCBI Taxonomy" id="1138587"/>
    <lineage>
        <taxon>Bacteria</taxon>
        <taxon>Bacillati</taxon>
        <taxon>Actinomycetota</taxon>
        <taxon>Actinomycetes</taxon>
        <taxon>Micrococcales</taxon>
        <taxon>Cellulomonadaceae</taxon>
        <taxon>Paraoerskovia</taxon>
    </lineage>
</organism>
<keyword evidence="2" id="KW-0614">Plasmid</keyword>
<proteinExistence type="predicted"/>
<evidence type="ECO:0000256" key="1">
    <source>
        <dbReference type="SAM" id="Phobius"/>
    </source>
</evidence>
<evidence type="ECO:0000313" key="2">
    <source>
        <dbReference type="EMBL" id="BDZ44038.1"/>
    </source>
</evidence>
<reference evidence="2" key="3">
    <citation type="submission" date="2023-02" db="EMBL/GenBank/DDBJ databases">
        <authorList>
            <person name="Sun Q."/>
            <person name="Mori K."/>
        </authorList>
    </citation>
    <scope>NUCLEOTIDE SEQUENCE</scope>
    <source>
        <strain evidence="2">NBRC 108565</strain>
        <plasmid evidence="2">pNBRC108565a</plasmid>
    </source>
</reference>
<geneLocation type="plasmid" evidence="2 4">
    <name>pNBRC108565a</name>
</geneLocation>
<feature type="transmembrane region" description="Helical" evidence="1">
    <location>
        <begin position="20"/>
        <end position="37"/>
    </location>
</feature>
<sequence length="195" mass="20637">MQPIGPADTLPVAWLLARRFSGRVAALTLPMWLLIVSTDSELRHDGRTVTGAIRPPGHNIKHALRFAGAFLLVAAVAIAGLIAAALLLPPAWFLATGLVIAALFFVPAISWIGSLLTGRSLRTIRKVPRGSYRIDTVASSRRCLGLGLVADYARATVPAGSTIAAVAASDRHLDVYKRYGFVPLHPGSLVMVGTA</sequence>
<dbReference type="RefSeq" id="WP_286219595.1">
    <property type="nucleotide sequence ID" value="NZ_AP027730.1"/>
</dbReference>
<feature type="transmembrane region" description="Helical" evidence="1">
    <location>
        <begin position="63"/>
        <end position="86"/>
    </location>
</feature>
<dbReference type="EMBL" id="AP027730">
    <property type="protein sequence ID" value="BDZ44038.1"/>
    <property type="molecule type" value="Genomic_DNA"/>
</dbReference>
<evidence type="ECO:0000313" key="3">
    <source>
        <dbReference type="EMBL" id="BDZ44082.1"/>
    </source>
</evidence>
<keyword evidence="1" id="KW-1133">Transmembrane helix</keyword>
<keyword evidence="4" id="KW-1185">Reference proteome</keyword>
<gene>
    <name evidence="2" type="ORF">GCM10025865_33370</name>
    <name evidence="3" type="ORF">GCM10025865_33810</name>
</gene>
<evidence type="ECO:0008006" key="5">
    <source>
        <dbReference type="Google" id="ProtNLM"/>
    </source>
</evidence>